<dbReference type="EMBL" id="FMXO01000004">
    <property type="protein sequence ID" value="SDB17022.1"/>
    <property type="molecule type" value="Genomic_DNA"/>
</dbReference>
<proteinExistence type="inferred from homology"/>
<keyword evidence="2 5" id="KW-0808">Transferase</keyword>
<dbReference type="InterPro" id="IPR023267">
    <property type="entry name" value="RCMT"/>
</dbReference>
<dbReference type="PRINTS" id="PR02008">
    <property type="entry name" value="RCMTFAMILY"/>
</dbReference>
<dbReference type="Proteomes" id="UP000198771">
    <property type="component" value="Unassembled WGS sequence"/>
</dbReference>
<dbReference type="RefSeq" id="WP_092117483.1">
    <property type="nucleotide sequence ID" value="NZ_FMXO01000004.1"/>
</dbReference>
<comment type="caution">
    <text evidence="5">Lacks conserved residue(s) required for the propagation of feature annotation.</text>
</comment>
<feature type="binding site" evidence="5">
    <location>
        <position position="152"/>
    </location>
    <ligand>
        <name>S-adenosyl-L-methionine</name>
        <dbReference type="ChEBI" id="CHEBI:59789"/>
    </ligand>
</feature>
<gene>
    <name evidence="7" type="ORF">SAMN05660653_00801</name>
</gene>
<evidence type="ECO:0000256" key="3">
    <source>
        <dbReference type="ARBA" id="ARBA00022691"/>
    </source>
</evidence>
<keyword evidence="4 5" id="KW-0694">RNA-binding</keyword>
<feature type="active site" description="Nucleophile" evidence="5">
    <location>
        <position position="205"/>
    </location>
</feature>
<name>A0A1G6B8N8_9BACT</name>
<evidence type="ECO:0000313" key="7">
    <source>
        <dbReference type="EMBL" id="SDB17022.1"/>
    </source>
</evidence>
<dbReference type="SUPFAM" id="SSF53335">
    <property type="entry name" value="S-adenosyl-L-methionine-dependent methyltransferases"/>
    <property type="match status" value="1"/>
</dbReference>
<comment type="similarity">
    <text evidence="5">Belongs to the class I-like SAM-binding methyltransferase superfamily. RsmB/NOP family.</text>
</comment>
<feature type="domain" description="SAM-dependent MTase RsmB/NOP-type" evidence="6">
    <location>
        <begin position="1"/>
        <end position="270"/>
    </location>
</feature>
<protein>
    <submittedName>
        <fullName evidence="7">16S rRNA (Cytosine1407-C5)-methyltransferase</fullName>
    </submittedName>
</protein>
<evidence type="ECO:0000313" key="8">
    <source>
        <dbReference type="Proteomes" id="UP000198771"/>
    </source>
</evidence>
<evidence type="ECO:0000256" key="1">
    <source>
        <dbReference type="ARBA" id="ARBA00022603"/>
    </source>
</evidence>
<dbReference type="CDD" id="cd02440">
    <property type="entry name" value="AdoMet_MTases"/>
    <property type="match status" value="1"/>
</dbReference>
<dbReference type="STRING" id="617002.SAMN05660653_00801"/>
<dbReference type="GO" id="GO:0008173">
    <property type="term" value="F:RNA methyltransferase activity"/>
    <property type="evidence" value="ECO:0007669"/>
    <property type="project" value="InterPro"/>
</dbReference>
<dbReference type="PANTHER" id="PTHR22807:SF30">
    <property type="entry name" value="28S RRNA (CYTOSINE(4447)-C(5))-METHYLTRANSFERASE-RELATED"/>
    <property type="match status" value="1"/>
</dbReference>
<dbReference type="Gene3D" id="3.40.50.150">
    <property type="entry name" value="Vaccinia Virus protein VP39"/>
    <property type="match status" value="1"/>
</dbReference>
<dbReference type="Pfam" id="PF01189">
    <property type="entry name" value="Methyltr_RsmB-F"/>
    <property type="match status" value="1"/>
</dbReference>
<sequence>MPRSFRIVCQPEQVSLVEDLLRSQGYVFSPEPFSPLAYQVHEQPKPLGSSMAAAFGLIYIQDRSSMLPPLLLDPPAGAMVLDMCSSPGSKTGLLAQLVGPTGLVLANEPNEQRLATLRHNLAALNLTHVATCRYPGQDLPLPEGLFSHILLDPPCSGWGTVERNPRILEMWPPHKLKPLISLQRELLRKAFSMLAPGGRLLYSTCTTNPEENQDQVQWALSELDLQSTPLHFLPGFDDSCTTSDLTGGCMQVRTEAGEGQGFFLSALIREKGDNPPDALSDRDDLPGKPLDMSRYSGSEDIAWANLPAGEVRNFKGRIMFLPERTMDFPLGLRWQGYELGRLQGDVVRLNTRLRLLLPEYAPQRGVNIDDVEELVRLLQGQSLQLPAGQIPSRNKSGPFGLYWRGLPLGWATVKGNRCLWSPR</sequence>
<evidence type="ECO:0000256" key="5">
    <source>
        <dbReference type="PROSITE-ProRule" id="PRU01023"/>
    </source>
</evidence>
<dbReference type="PROSITE" id="PS51686">
    <property type="entry name" value="SAM_MT_RSMB_NOP"/>
    <property type="match status" value="1"/>
</dbReference>
<dbReference type="AlphaFoldDB" id="A0A1G6B8N8"/>
<dbReference type="GO" id="GO:0003723">
    <property type="term" value="F:RNA binding"/>
    <property type="evidence" value="ECO:0007669"/>
    <property type="project" value="UniProtKB-UniRule"/>
</dbReference>
<evidence type="ECO:0000256" key="4">
    <source>
        <dbReference type="ARBA" id="ARBA00022884"/>
    </source>
</evidence>
<keyword evidence="1 5" id="KW-0489">Methyltransferase</keyword>
<dbReference type="PANTHER" id="PTHR22807">
    <property type="entry name" value="NOP2 YEAST -RELATED NOL1/NOP2/FMU SUN DOMAIN-CONTAINING"/>
    <property type="match status" value="1"/>
</dbReference>
<keyword evidence="8" id="KW-1185">Reference proteome</keyword>
<organism evidence="7 8">
    <name type="scientific">Desulfonatronum thiosulfatophilum</name>
    <dbReference type="NCBI Taxonomy" id="617002"/>
    <lineage>
        <taxon>Bacteria</taxon>
        <taxon>Pseudomonadati</taxon>
        <taxon>Thermodesulfobacteriota</taxon>
        <taxon>Desulfovibrionia</taxon>
        <taxon>Desulfovibrionales</taxon>
        <taxon>Desulfonatronaceae</taxon>
        <taxon>Desulfonatronum</taxon>
    </lineage>
</organism>
<accession>A0A1G6B8N8</accession>
<dbReference type="InterPro" id="IPR049560">
    <property type="entry name" value="MeTrfase_RsmB-F_NOP2_cat"/>
</dbReference>
<dbReference type="GO" id="GO:0001510">
    <property type="term" value="P:RNA methylation"/>
    <property type="evidence" value="ECO:0007669"/>
    <property type="project" value="InterPro"/>
</dbReference>
<evidence type="ECO:0000256" key="2">
    <source>
        <dbReference type="ARBA" id="ARBA00022679"/>
    </source>
</evidence>
<dbReference type="OrthoDB" id="9810297at2"/>
<evidence type="ECO:0000259" key="6">
    <source>
        <dbReference type="PROSITE" id="PS51686"/>
    </source>
</evidence>
<dbReference type="InterPro" id="IPR001678">
    <property type="entry name" value="MeTrfase_RsmB-F_NOP2_dom"/>
</dbReference>
<keyword evidence="3 5" id="KW-0949">S-adenosyl-L-methionine</keyword>
<dbReference type="InterPro" id="IPR029063">
    <property type="entry name" value="SAM-dependent_MTases_sf"/>
</dbReference>
<feature type="binding site" evidence="5">
    <location>
        <position position="108"/>
    </location>
    <ligand>
        <name>S-adenosyl-L-methionine</name>
        <dbReference type="ChEBI" id="CHEBI:59789"/>
    </ligand>
</feature>
<reference evidence="7 8" key="1">
    <citation type="submission" date="2016-10" db="EMBL/GenBank/DDBJ databases">
        <authorList>
            <person name="de Groot N.N."/>
        </authorList>
    </citation>
    <scope>NUCLEOTIDE SEQUENCE [LARGE SCALE GENOMIC DNA]</scope>
    <source>
        <strain evidence="7 8">ASO4-2</strain>
    </source>
</reference>